<name>A0A1L7I9B1_9FLAO</name>
<dbReference type="AlphaFoldDB" id="A0A1L7I9B1"/>
<evidence type="ECO:0000313" key="2">
    <source>
        <dbReference type="Proteomes" id="UP000186230"/>
    </source>
</evidence>
<dbReference type="KEGG" id="gfl:GRFL_3462"/>
<evidence type="ECO:0000313" key="1">
    <source>
        <dbReference type="EMBL" id="APU70186.1"/>
    </source>
</evidence>
<dbReference type="EMBL" id="CP016359">
    <property type="protein sequence ID" value="APU70186.1"/>
    <property type="molecule type" value="Genomic_DNA"/>
</dbReference>
<proteinExistence type="predicted"/>
<dbReference type="STRING" id="1229726.GRFL_3462"/>
<protein>
    <submittedName>
        <fullName evidence="1">Uncharacterized protein</fullName>
    </submittedName>
</protein>
<sequence length="149" mass="17044">MLPELSAEFQLYNSNGDKTNQLAVHNYIKINLPIPSPKNWVYITDLRNEEEFAEFTVSPSESPLVKDKLNKEIKHFFIDEATSTFRVSIKGLTIKGYEIGKNEGINNEGVSAGKRKLFNTLLAKGAWAGFQKLQWQKLTKYLVHKIEIK</sequence>
<keyword evidence="2" id="KW-1185">Reference proteome</keyword>
<gene>
    <name evidence="1" type="ORF">GRFL_3462</name>
</gene>
<reference evidence="1 2" key="1">
    <citation type="submission" date="2016-07" db="EMBL/GenBank/DDBJ databases">
        <title>Multi-omics approach to identify versatile polysaccharide utilization systems of a marine flavobacterium Gramella flava.</title>
        <authorList>
            <person name="Tang K."/>
        </authorList>
    </citation>
    <scope>NUCLEOTIDE SEQUENCE [LARGE SCALE GENOMIC DNA]</scope>
    <source>
        <strain evidence="1 2">JLT2011</strain>
    </source>
</reference>
<dbReference type="Proteomes" id="UP000186230">
    <property type="component" value="Chromosome"/>
</dbReference>
<organism evidence="1 2">
    <name type="scientific">Christiangramia flava JLT2011</name>
    <dbReference type="NCBI Taxonomy" id="1229726"/>
    <lineage>
        <taxon>Bacteria</taxon>
        <taxon>Pseudomonadati</taxon>
        <taxon>Bacteroidota</taxon>
        <taxon>Flavobacteriia</taxon>
        <taxon>Flavobacteriales</taxon>
        <taxon>Flavobacteriaceae</taxon>
        <taxon>Christiangramia</taxon>
    </lineage>
</organism>
<accession>A0A1L7I9B1</accession>